<comment type="caution">
    <text evidence="7">The sequence shown here is derived from an EMBL/GenBank/DDBJ whole genome shotgun (WGS) entry which is preliminary data.</text>
</comment>
<dbReference type="Proteomes" id="UP001408356">
    <property type="component" value="Unassembled WGS sequence"/>
</dbReference>
<feature type="transmembrane region" description="Helical" evidence="6">
    <location>
        <begin position="156"/>
        <end position="173"/>
    </location>
</feature>
<feature type="transmembrane region" description="Helical" evidence="6">
    <location>
        <begin position="403"/>
        <end position="422"/>
    </location>
</feature>
<dbReference type="PANTHER" id="PTHR11785:SF382">
    <property type="entry name" value="LOW-AFFINITY METHIONINE PERMEASE"/>
    <property type="match status" value="1"/>
</dbReference>
<evidence type="ECO:0000256" key="5">
    <source>
        <dbReference type="SAM" id="MobiDB-lite"/>
    </source>
</evidence>
<dbReference type="InterPro" id="IPR002293">
    <property type="entry name" value="AA/rel_permease1"/>
</dbReference>
<evidence type="ECO:0000256" key="2">
    <source>
        <dbReference type="ARBA" id="ARBA00022692"/>
    </source>
</evidence>
<feature type="transmembrane region" description="Helical" evidence="6">
    <location>
        <begin position="368"/>
        <end position="388"/>
    </location>
</feature>
<keyword evidence="8" id="KW-1185">Reference proteome</keyword>
<dbReference type="PANTHER" id="PTHR11785">
    <property type="entry name" value="AMINO ACID TRANSPORTER"/>
    <property type="match status" value="1"/>
</dbReference>
<feature type="transmembrane region" description="Helical" evidence="6">
    <location>
        <begin position="39"/>
        <end position="62"/>
    </location>
</feature>
<keyword evidence="4 6" id="KW-0472">Membrane</keyword>
<feature type="transmembrane region" description="Helical" evidence="6">
    <location>
        <begin position="185"/>
        <end position="205"/>
    </location>
</feature>
<proteinExistence type="predicted"/>
<protein>
    <submittedName>
        <fullName evidence="7">Amino acid/polyamine transporter I</fullName>
    </submittedName>
</protein>
<feature type="region of interest" description="Disordered" evidence="5">
    <location>
        <begin position="1"/>
        <end position="26"/>
    </location>
</feature>
<dbReference type="EMBL" id="JARVKF010000427">
    <property type="protein sequence ID" value="KAK9414429.1"/>
    <property type="molecule type" value="Genomic_DNA"/>
</dbReference>
<feature type="transmembrane region" description="Helical" evidence="6">
    <location>
        <begin position="270"/>
        <end position="293"/>
    </location>
</feature>
<keyword evidence="2 6" id="KW-0812">Transmembrane</keyword>
<feature type="transmembrane region" description="Helical" evidence="6">
    <location>
        <begin position="68"/>
        <end position="93"/>
    </location>
</feature>
<dbReference type="PIRSF" id="PIRSF006060">
    <property type="entry name" value="AA_transporter"/>
    <property type="match status" value="1"/>
</dbReference>
<evidence type="ECO:0000256" key="3">
    <source>
        <dbReference type="ARBA" id="ARBA00022989"/>
    </source>
</evidence>
<keyword evidence="3 6" id="KW-1133">Transmembrane helix</keyword>
<evidence type="ECO:0000313" key="7">
    <source>
        <dbReference type="EMBL" id="KAK9414429.1"/>
    </source>
</evidence>
<dbReference type="InterPro" id="IPR050598">
    <property type="entry name" value="AminoAcid_Transporter"/>
</dbReference>
<accession>A0ABR2UIX3</accession>
<name>A0ABR2UIX3_9PEZI</name>
<sequence length="534" mass="57339">MSAKEDLLVPRASDEGQLSEGSDVRVSHSTSQSARTLDVYWYILNISIGSGIYSLPSGIFMINGSVAIHLFLWVAGAIVAASGLCMFVEFGLAMPRSGGEKNYLERVYRKPRHMITCVIASLYTLFGGNPASSLAFGSYVFHAAGYADAKERWESRAIAVGCVTLVTIVHAFLPKWGLRAIRVLAYYKLILLSFIICAGFAALAGRRHVPDPRNFENAFAIGNGEEDGYGYGGLHGYGTALIRIGYAYGGVSSVTTILSEFRNPQKGLSVAAPLAMGTVAILYVLVNIAYFAAIPKAQFAKADVVIAATFFENVFGDSVTTQVLSALIAVSNLGNVLAASFDTSRMNQELAKEGILPFSHLLASDKPCGAPTAALLLCWASTIVLLLAPPPGPIYDFLVDAAVYPRIVIGTLTCFGLLYLRLNPKENWSSPFKAPLVLVIIWAAHHAFVTAMPLVPPPSNAMQKSMPYFIAPVIGIVILTVGVLYWVVWAKFLPKIRGYTIEATRTPGADGAENVEFKKVQRNPTPNGSIVGGA</sequence>
<feature type="transmembrane region" description="Helical" evidence="6">
    <location>
        <begin position="467"/>
        <end position="488"/>
    </location>
</feature>
<evidence type="ECO:0000256" key="1">
    <source>
        <dbReference type="ARBA" id="ARBA00004141"/>
    </source>
</evidence>
<dbReference type="Pfam" id="PF13520">
    <property type="entry name" value="AA_permease_2"/>
    <property type="match status" value="1"/>
</dbReference>
<gene>
    <name evidence="7" type="ORF">SUNI508_11271</name>
</gene>
<feature type="transmembrane region" description="Helical" evidence="6">
    <location>
        <begin position="434"/>
        <end position="455"/>
    </location>
</feature>
<comment type="subcellular location">
    <subcellularLocation>
        <location evidence="1">Membrane</location>
        <topology evidence="1">Multi-pass membrane protein</topology>
    </subcellularLocation>
</comment>
<organism evidence="7 8">
    <name type="scientific">Seiridium unicorne</name>
    <dbReference type="NCBI Taxonomy" id="138068"/>
    <lineage>
        <taxon>Eukaryota</taxon>
        <taxon>Fungi</taxon>
        <taxon>Dikarya</taxon>
        <taxon>Ascomycota</taxon>
        <taxon>Pezizomycotina</taxon>
        <taxon>Sordariomycetes</taxon>
        <taxon>Xylariomycetidae</taxon>
        <taxon>Amphisphaeriales</taxon>
        <taxon>Sporocadaceae</taxon>
        <taxon>Seiridium</taxon>
    </lineage>
</organism>
<evidence type="ECO:0000256" key="4">
    <source>
        <dbReference type="ARBA" id="ARBA00023136"/>
    </source>
</evidence>
<feature type="transmembrane region" description="Helical" evidence="6">
    <location>
        <begin position="114"/>
        <end position="136"/>
    </location>
</feature>
<dbReference type="Gene3D" id="1.20.1740.10">
    <property type="entry name" value="Amino acid/polyamine transporter I"/>
    <property type="match status" value="1"/>
</dbReference>
<evidence type="ECO:0000256" key="6">
    <source>
        <dbReference type="SAM" id="Phobius"/>
    </source>
</evidence>
<evidence type="ECO:0000313" key="8">
    <source>
        <dbReference type="Proteomes" id="UP001408356"/>
    </source>
</evidence>
<feature type="compositionally biased region" description="Basic and acidic residues" evidence="5">
    <location>
        <begin position="1"/>
        <end position="14"/>
    </location>
</feature>
<reference evidence="7 8" key="1">
    <citation type="journal article" date="2024" name="J. Plant Pathol.">
        <title>Sequence and assembly of the genome of Seiridium unicorne, isolate CBS 538.82, causal agent of cypress canker disease.</title>
        <authorList>
            <person name="Scali E."/>
            <person name="Rocca G.D."/>
            <person name="Danti R."/>
            <person name="Garbelotto M."/>
            <person name="Barberini S."/>
            <person name="Baroncelli R."/>
            <person name="Emiliani G."/>
        </authorList>
    </citation>
    <scope>NUCLEOTIDE SEQUENCE [LARGE SCALE GENOMIC DNA]</scope>
    <source>
        <strain evidence="7 8">BM-138-508</strain>
    </source>
</reference>